<name>A0ABX2A5B9_9MICO</name>
<dbReference type="RefSeq" id="WP_171784092.1">
    <property type="nucleotide sequence ID" value="NZ_BAAAML010000005.1"/>
</dbReference>
<dbReference type="CDD" id="cd01392">
    <property type="entry name" value="HTH_LacI"/>
    <property type="match status" value="1"/>
</dbReference>
<dbReference type="InterPro" id="IPR028082">
    <property type="entry name" value="Peripla_BP_I"/>
</dbReference>
<dbReference type="PROSITE" id="PS50932">
    <property type="entry name" value="HTH_LACI_2"/>
    <property type="match status" value="1"/>
</dbReference>
<feature type="domain" description="HTH lacI-type" evidence="4">
    <location>
        <begin position="3"/>
        <end position="57"/>
    </location>
</feature>
<evidence type="ECO:0000259" key="4">
    <source>
        <dbReference type="PROSITE" id="PS50932"/>
    </source>
</evidence>
<keyword evidence="1" id="KW-0805">Transcription regulation</keyword>
<keyword evidence="6" id="KW-1185">Reference proteome</keyword>
<dbReference type="SUPFAM" id="SSF53822">
    <property type="entry name" value="Periplasmic binding protein-like I"/>
    <property type="match status" value="1"/>
</dbReference>
<dbReference type="InterPro" id="IPR010982">
    <property type="entry name" value="Lambda_DNA-bd_dom_sf"/>
</dbReference>
<organism evidence="5 6">
    <name type="scientific">Isoptericola halotolerans</name>
    <dbReference type="NCBI Taxonomy" id="300560"/>
    <lineage>
        <taxon>Bacteria</taxon>
        <taxon>Bacillati</taxon>
        <taxon>Actinomycetota</taxon>
        <taxon>Actinomycetes</taxon>
        <taxon>Micrococcales</taxon>
        <taxon>Promicromonosporaceae</taxon>
        <taxon>Isoptericola</taxon>
    </lineage>
</organism>
<dbReference type="Proteomes" id="UP000757540">
    <property type="component" value="Unassembled WGS sequence"/>
</dbReference>
<accession>A0ABX2A5B9</accession>
<evidence type="ECO:0000256" key="2">
    <source>
        <dbReference type="ARBA" id="ARBA00023125"/>
    </source>
</evidence>
<dbReference type="Gene3D" id="3.40.50.2300">
    <property type="match status" value="2"/>
</dbReference>
<dbReference type="EMBL" id="JABEZU010000003">
    <property type="protein sequence ID" value="NOV97839.1"/>
    <property type="molecule type" value="Genomic_DNA"/>
</dbReference>
<dbReference type="GO" id="GO:0003677">
    <property type="term" value="F:DNA binding"/>
    <property type="evidence" value="ECO:0007669"/>
    <property type="project" value="UniProtKB-KW"/>
</dbReference>
<sequence>MGSTIRDVASAAGVSLKTVSNVLHDHPHVRPATRERVLQAIEEVGYRPNLSARGLRSGRTGVIGLAVPALRENYFAELADAVIRAAAARGVSVLVEQTGGEREAELLAVAGTSRPHFIDGLLFNPISLGQSDAAALDANIPVVLLGERIFGGPTDHVTMHNVSSARAAVDHLIDSGRRRIAVVGADPEAERAGDLSSATLRTRGYREALKNAGLSVDPQLIRPAEHWSRAAGAAATRALLDERIAFDAVFALNDTLGLGAIRTLSASGVSIPQDVAVIGFDNIEESQYSTPSMTTVDAGREQIADQAVALLLERIGPNRSTAPPRTVKPEFRVVRRESTGFSAPA</sequence>
<comment type="caution">
    <text evidence="5">The sequence shown here is derived from an EMBL/GenBank/DDBJ whole genome shotgun (WGS) entry which is preliminary data.</text>
</comment>
<dbReference type="InterPro" id="IPR000843">
    <property type="entry name" value="HTH_LacI"/>
</dbReference>
<proteinExistence type="predicted"/>
<reference evidence="5 6" key="1">
    <citation type="submission" date="2020-05" db="EMBL/GenBank/DDBJ databases">
        <title>Genomic Encyclopedia of Type Strains, Phase III (KMG-III): the genomes of soil and plant-associated and newly described type strains.</title>
        <authorList>
            <person name="Whitman W."/>
        </authorList>
    </citation>
    <scope>NUCLEOTIDE SEQUENCE [LARGE SCALE GENOMIC DNA]</scope>
    <source>
        <strain evidence="5 6">KCTC 19046</strain>
    </source>
</reference>
<dbReference type="Pfam" id="PF00356">
    <property type="entry name" value="LacI"/>
    <property type="match status" value="1"/>
</dbReference>
<gene>
    <name evidence="5" type="ORF">HDG69_002424</name>
</gene>
<dbReference type="CDD" id="cd06267">
    <property type="entry name" value="PBP1_LacI_sugar_binding-like"/>
    <property type="match status" value="1"/>
</dbReference>
<evidence type="ECO:0000256" key="3">
    <source>
        <dbReference type="ARBA" id="ARBA00023163"/>
    </source>
</evidence>
<dbReference type="SMART" id="SM00354">
    <property type="entry name" value="HTH_LACI"/>
    <property type="match status" value="1"/>
</dbReference>
<evidence type="ECO:0000313" key="5">
    <source>
        <dbReference type="EMBL" id="NOV97839.1"/>
    </source>
</evidence>
<dbReference type="SUPFAM" id="SSF47413">
    <property type="entry name" value="lambda repressor-like DNA-binding domains"/>
    <property type="match status" value="1"/>
</dbReference>
<dbReference type="InterPro" id="IPR046335">
    <property type="entry name" value="LacI/GalR-like_sensor"/>
</dbReference>
<keyword evidence="2 5" id="KW-0238">DNA-binding</keyword>
<dbReference type="PANTHER" id="PTHR30146:SF109">
    <property type="entry name" value="HTH-TYPE TRANSCRIPTIONAL REGULATOR GALS"/>
    <property type="match status" value="1"/>
</dbReference>
<dbReference type="PANTHER" id="PTHR30146">
    <property type="entry name" value="LACI-RELATED TRANSCRIPTIONAL REPRESSOR"/>
    <property type="match status" value="1"/>
</dbReference>
<dbReference type="PROSITE" id="PS00356">
    <property type="entry name" value="HTH_LACI_1"/>
    <property type="match status" value="1"/>
</dbReference>
<protein>
    <submittedName>
        <fullName evidence="5">DNA-binding LacI/PurR family transcriptional regulator</fullName>
    </submittedName>
</protein>
<keyword evidence="3" id="KW-0804">Transcription</keyword>
<dbReference type="Gene3D" id="1.10.260.40">
    <property type="entry name" value="lambda repressor-like DNA-binding domains"/>
    <property type="match status" value="1"/>
</dbReference>
<evidence type="ECO:0000256" key="1">
    <source>
        <dbReference type="ARBA" id="ARBA00023015"/>
    </source>
</evidence>
<evidence type="ECO:0000313" key="6">
    <source>
        <dbReference type="Proteomes" id="UP000757540"/>
    </source>
</evidence>
<dbReference type="Pfam" id="PF13377">
    <property type="entry name" value="Peripla_BP_3"/>
    <property type="match status" value="1"/>
</dbReference>